<keyword evidence="7" id="KW-1185">Reference proteome</keyword>
<dbReference type="AlphaFoldDB" id="A0A2A9M4G7"/>
<dbReference type="GO" id="GO:0005524">
    <property type="term" value="F:ATP binding"/>
    <property type="evidence" value="ECO:0007669"/>
    <property type="project" value="UniProtKB-KW"/>
</dbReference>
<dbReference type="InterPro" id="IPR042099">
    <property type="entry name" value="ANL_N_sf"/>
</dbReference>
<accession>A0A2A9M4G7</accession>
<proteinExistence type="predicted"/>
<dbReference type="SUPFAM" id="SSF56801">
    <property type="entry name" value="Acetyl-CoA synthetase-like"/>
    <property type="match status" value="1"/>
</dbReference>
<reference evidence="6 7" key="1">
    <citation type="submission" date="2017-09" db="EMBL/GenBank/DDBJ databases">
        <title>Genome sequencing of Besnoitia besnoiti strain Bb-Ger1.</title>
        <authorList>
            <person name="Schares G."/>
            <person name="Venepally P."/>
            <person name="Lorenzi H.A."/>
        </authorList>
    </citation>
    <scope>NUCLEOTIDE SEQUENCE [LARGE SCALE GENOMIC DNA]</scope>
    <source>
        <strain evidence="6 7">Bb-Ger1</strain>
    </source>
</reference>
<comment type="catalytic activity">
    <reaction evidence="3">
        <text>a long-chain fatty acid + ATP + CoA = a long-chain fatty acyl-CoA + AMP + diphosphate</text>
        <dbReference type="Rhea" id="RHEA:15421"/>
        <dbReference type="ChEBI" id="CHEBI:30616"/>
        <dbReference type="ChEBI" id="CHEBI:33019"/>
        <dbReference type="ChEBI" id="CHEBI:57287"/>
        <dbReference type="ChEBI" id="CHEBI:57560"/>
        <dbReference type="ChEBI" id="CHEBI:83139"/>
        <dbReference type="ChEBI" id="CHEBI:456215"/>
        <dbReference type="EC" id="6.2.1.3"/>
    </reaction>
    <physiologicalReaction direction="left-to-right" evidence="3">
        <dbReference type="Rhea" id="RHEA:15422"/>
    </physiologicalReaction>
</comment>
<dbReference type="InterPro" id="IPR000873">
    <property type="entry name" value="AMP-dep_synth/lig_dom"/>
</dbReference>
<keyword evidence="6" id="KW-0436">Ligase</keyword>
<protein>
    <submittedName>
        <fullName evidence="6">Putative long-chain fatty acid CoA ligase</fullName>
    </submittedName>
</protein>
<evidence type="ECO:0000259" key="5">
    <source>
        <dbReference type="Pfam" id="PF00501"/>
    </source>
</evidence>
<dbReference type="GO" id="GO:0005783">
    <property type="term" value="C:endoplasmic reticulum"/>
    <property type="evidence" value="ECO:0007669"/>
    <property type="project" value="TreeGrafter"/>
</dbReference>
<evidence type="ECO:0000256" key="2">
    <source>
        <dbReference type="ARBA" id="ARBA00022840"/>
    </source>
</evidence>
<comment type="caution">
    <text evidence="6">The sequence shown here is derived from an EMBL/GenBank/DDBJ whole genome shotgun (WGS) entry which is preliminary data.</text>
</comment>
<keyword evidence="1" id="KW-0547">Nucleotide-binding</keyword>
<dbReference type="KEGG" id="bbes:BESB_014520"/>
<dbReference type="GeneID" id="40306513"/>
<dbReference type="OrthoDB" id="1700726at2759"/>
<feature type="region of interest" description="Disordered" evidence="4">
    <location>
        <begin position="196"/>
        <end position="249"/>
    </location>
</feature>
<dbReference type="InterPro" id="IPR020845">
    <property type="entry name" value="AMP-binding_CS"/>
</dbReference>
<feature type="compositionally biased region" description="Basic and acidic residues" evidence="4">
    <location>
        <begin position="203"/>
        <end position="249"/>
    </location>
</feature>
<organism evidence="6 7">
    <name type="scientific">Besnoitia besnoiti</name>
    <name type="common">Apicomplexan protozoan</name>
    <dbReference type="NCBI Taxonomy" id="94643"/>
    <lineage>
        <taxon>Eukaryota</taxon>
        <taxon>Sar</taxon>
        <taxon>Alveolata</taxon>
        <taxon>Apicomplexa</taxon>
        <taxon>Conoidasida</taxon>
        <taxon>Coccidia</taxon>
        <taxon>Eucoccidiorida</taxon>
        <taxon>Eimeriorina</taxon>
        <taxon>Sarcocystidae</taxon>
        <taxon>Besnoitia</taxon>
    </lineage>
</organism>
<dbReference type="PROSITE" id="PS00455">
    <property type="entry name" value="AMP_BINDING"/>
    <property type="match status" value="1"/>
</dbReference>
<dbReference type="Pfam" id="PF00501">
    <property type="entry name" value="AMP-binding"/>
    <property type="match status" value="1"/>
</dbReference>
<dbReference type="GO" id="GO:0004467">
    <property type="term" value="F:long-chain fatty acid-CoA ligase activity"/>
    <property type="evidence" value="ECO:0007669"/>
    <property type="project" value="UniProtKB-EC"/>
</dbReference>
<dbReference type="EMBL" id="NWUJ01000010">
    <property type="protein sequence ID" value="PFH32839.1"/>
    <property type="molecule type" value="Genomic_DNA"/>
</dbReference>
<evidence type="ECO:0000256" key="4">
    <source>
        <dbReference type="SAM" id="MobiDB-lite"/>
    </source>
</evidence>
<evidence type="ECO:0000256" key="3">
    <source>
        <dbReference type="ARBA" id="ARBA00024484"/>
    </source>
</evidence>
<dbReference type="Proteomes" id="UP000224006">
    <property type="component" value="Chromosome IX"/>
</dbReference>
<gene>
    <name evidence="6" type="ORF">BESB_014520</name>
</gene>
<evidence type="ECO:0000313" key="7">
    <source>
        <dbReference type="Proteomes" id="UP000224006"/>
    </source>
</evidence>
<evidence type="ECO:0000256" key="1">
    <source>
        <dbReference type="ARBA" id="ARBA00022741"/>
    </source>
</evidence>
<dbReference type="Gene3D" id="3.30.300.30">
    <property type="match status" value="1"/>
</dbReference>
<dbReference type="PANTHER" id="PTHR43272">
    <property type="entry name" value="LONG-CHAIN-FATTY-ACID--COA LIGASE"/>
    <property type="match status" value="1"/>
</dbReference>
<name>A0A2A9M4G7_BESBE</name>
<dbReference type="PANTHER" id="PTHR43272:SF33">
    <property type="entry name" value="AMP-BINDING DOMAIN-CONTAINING PROTEIN-RELATED"/>
    <property type="match status" value="1"/>
</dbReference>
<dbReference type="InterPro" id="IPR045851">
    <property type="entry name" value="AMP-bd_C_sf"/>
</dbReference>
<dbReference type="VEuPathDB" id="ToxoDB:BESB_014520"/>
<dbReference type="GO" id="GO:0016020">
    <property type="term" value="C:membrane"/>
    <property type="evidence" value="ECO:0007669"/>
    <property type="project" value="TreeGrafter"/>
</dbReference>
<dbReference type="Gene3D" id="3.40.50.12780">
    <property type="entry name" value="N-terminal domain of ligase-like"/>
    <property type="match status" value="1"/>
</dbReference>
<dbReference type="RefSeq" id="XP_029216848.1">
    <property type="nucleotide sequence ID" value="XM_029360181.1"/>
</dbReference>
<sequence>MGNSQSGPQFVYNVPVEDPAPKGKRTSVYRSFFRPESLLHNFTDKKCRNMWDVFQRGVAAAPDGPCLGTRVRNADGSLGAYQWKTYREVEQLALQVGSGLLSIPDAVSKLHFDDEIFQKDLRFLAFYSKNREEWVICEEACNAYGITIVPLYDTLGPESTAYILSQTRLQSVVASQECAARLLDALEAVRQAHAAAATDANEEGEKKAEVNEEGEKKADAAADVEKKPGAEGNGEKKTDANEKGEKKTEKEGEQVFVKYLFLMDDPGAPAKALVERAEKLGLQVFTWQQLLQKGKENPVPLTDDVVSNLSTVSTVCYTSGTTGQPKGVIMSHANFVATVAGAIEGPITTPGLEVRTGDAYLSYLPLAHIYERSLQNIMFSVGGCVGFYAGDTLKLLDDIQTLEPAVFSSVPRLFNRIHDRVCDSVRDKSALAQALFNQGLATKIKKIQTTGSPVHATWDKIVFNKTKAMFGSKLRYMLVGSAPLDDSVHEKIEALFSVPLVEGYGMTETMAASFISWAGENTCGHIGGCCPCVEFCLFDISDEMPQHRLDDPHFPAGELCLRGPTITPGYFRNREETLKAIDEDGWLHSGDVAVVVPHTNTVRIIDRKKNIFKLSQGEYVSPEKIENVYIQAPLVSQAFVTGFSTQSYLVAIIVPDADKAKKWQRQRGQEPTELATLCASPEFHKAVAESMMNVAKEHKLKGFEIVKKFRLVAEPFSIENDLLTPTMKIKRFLAKERFAKEITALYSEMGAESKKAI</sequence>
<feature type="domain" description="AMP-dependent synthetase/ligase" evidence="5">
    <location>
        <begin position="58"/>
        <end position="571"/>
    </location>
</feature>
<keyword evidence="2" id="KW-0067">ATP-binding</keyword>
<evidence type="ECO:0000313" key="6">
    <source>
        <dbReference type="EMBL" id="PFH32839.1"/>
    </source>
</evidence>
<dbReference type="STRING" id="94643.A0A2A9M4G7"/>